<dbReference type="AlphaFoldDB" id="A0A7I7YLL1"/>
<dbReference type="EMBL" id="AP022613">
    <property type="protein sequence ID" value="BBZ42247.1"/>
    <property type="molecule type" value="Genomic_DNA"/>
</dbReference>
<dbReference type="Proteomes" id="UP000467385">
    <property type="component" value="Chromosome"/>
</dbReference>
<protein>
    <submittedName>
        <fullName evidence="1">Uncharacterized protein</fullName>
    </submittedName>
</protein>
<gene>
    <name evidence="1" type="ORF">MCNS_53100</name>
</gene>
<reference evidence="1 2" key="1">
    <citation type="journal article" date="2019" name="Emerg. Microbes Infect.">
        <title>Comprehensive subspecies identification of 175 nontuberculous mycobacteria species based on 7547 genomic profiles.</title>
        <authorList>
            <person name="Matsumoto Y."/>
            <person name="Kinjo T."/>
            <person name="Motooka D."/>
            <person name="Nabeya D."/>
            <person name="Jung N."/>
            <person name="Uechi K."/>
            <person name="Horii T."/>
            <person name="Iida T."/>
            <person name="Fujita J."/>
            <person name="Nakamura S."/>
        </authorList>
    </citation>
    <scope>NUCLEOTIDE SEQUENCE [LARGE SCALE GENOMIC DNA]</scope>
    <source>
        <strain evidence="1 2">JCM 14738</strain>
    </source>
</reference>
<evidence type="ECO:0000313" key="1">
    <source>
        <dbReference type="EMBL" id="BBZ42247.1"/>
    </source>
</evidence>
<organism evidence="1 2">
    <name type="scientific">Mycobacterium conspicuum</name>
    <dbReference type="NCBI Taxonomy" id="44010"/>
    <lineage>
        <taxon>Bacteria</taxon>
        <taxon>Bacillati</taxon>
        <taxon>Actinomycetota</taxon>
        <taxon>Actinomycetes</taxon>
        <taxon>Mycobacteriales</taxon>
        <taxon>Mycobacteriaceae</taxon>
        <taxon>Mycobacterium</taxon>
    </lineage>
</organism>
<accession>A0A7I7YLL1</accession>
<sequence>MHRDDFPVGELQRHLGTAGQDVGVVRGRGPGAQQPVQFVDPIGEDDEFVRSLYRLGRVSVVADHAAVVFDFELQALAPLPQPIQFGG</sequence>
<proteinExistence type="predicted"/>
<keyword evidence="2" id="KW-1185">Reference proteome</keyword>
<name>A0A7I7YLL1_9MYCO</name>
<evidence type="ECO:0000313" key="2">
    <source>
        <dbReference type="Proteomes" id="UP000467385"/>
    </source>
</evidence>